<dbReference type="PIRSF" id="PIRSF016578">
    <property type="entry name" value="HsaA"/>
    <property type="match status" value="1"/>
</dbReference>
<evidence type="ECO:0000313" key="9">
    <source>
        <dbReference type="EMBL" id="PHI29827.1"/>
    </source>
</evidence>
<keyword evidence="5 10" id="KW-0560">Oxidoreductase</keyword>
<evidence type="ECO:0000313" key="12">
    <source>
        <dbReference type="Proteomes" id="UP000373449"/>
    </source>
</evidence>
<dbReference type="SUPFAM" id="SSF47203">
    <property type="entry name" value="Acyl-CoA dehydrogenase C-terminal domain-like"/>
    <property type="match status" value="1"/>
</dbReference>
<proteinExistence type="inferred from homology"/>
<dbReference type="InterPro" id="IPR037069">
    <property type="entry name" value="AcylCoA_DH/ox_N_sf"/>
</dbReference>
<dbReference type="Gene3D" id="1.20.140.10">
    <property type="entry name" value="Butyryl-CoA Dehydrogenase, subunit A, domain 3"/>
    <property type="match status" value="1"/>
</dbReference>
<name>A0A2C6DKU7_9GAMM</name>
<dbReference type="Pfam" id="PF02771">
    <property type="entry name" value="Acyl-CoA_dh_N"/>
    <property type="match status" value="1"/>
</dbReference>
<dbReference type="InterPro" id="IPR046373">
    <property type="entry name" value="Acyl-CoA_Oxase/DH_mid-dom_sf"/>
</dbReference>
<dbReference type="InterPro" id="IPR036250">
    <property type="entry name" value="AcylCo_DH-like_C"/>
</dbReference>
<gene>
    <name evidence="9" type="ORF">CRN84_10980</name>
    <name evidence="10" type="ORF">NCTC12282_03179</name>
</gene>
<keyword evidence="3 5" id="KW-0285">Flavoprotein</keyword>
<evidence type="ECO:0000313" key="10">
    <source>
        <dbReference type="EMBL" id="VFS48402.1"/>
    </source>
</evidence>
<dbReference type="Gene3D" id="1.10.540.10">
    <property type="entry name" value="Acyl-CoA dehydrogenase/oxidase, N-terminal domain"/>
    <property type="match status" value="1"/>
</dbReference>
<evidence type="ECO:0000259" key="8">
    <source>
        <dbReference type="Pfam" id="PF02771"/>
    </source>
</evidence>
<reference evidence="9" key="2">
    <citation type="submission" date="2017-09" db="EMBL/GenBank/DDBJ databases">
        <title>FDA dAtabase for Regulatory Grade micrObial Sequences (FDA-ARGOS): Supporting development and validation of Infectious Disease Dx tests.</title>
        <authorList>
            <person name="Minogue T."/>
            <person name="Wolcott M."/>
            <person name="Wasieloski L."/>
            <person name="Aguilar W."/>
            <person name="Moore D."/>
            <person name="Tallon L.J."/>
            <person name="Sadzewicz L."/>
            <person name="Ott S."/>
            <person name="Zhao X."/>
            <person name="Nagaraj S."/>
            <person name="Vavikolanu K."/>
            <person name="Aluvathingal J."/>
            <person name="Nadendla S."/>
            <person name="Sichtig H."/>
        </authorList>
    </citation>
    <scope>NUCLEOTIDE SEQUENCE</scope>
    <source>
        <strain evidence="9">FDAARGOS_387</strain>
    </source>
</reference>
<feature type="domain" description="Acyl-CoA dehydrogenase/oxidase C-terminal" evidence="6">
    <location>
        <begin position="234"/>
        <end position="383"/>
    </location>
</feature>
<evidence type="ECO:0000256" key="5">
    <source>
        <dbReference type="RuleBase" id="RU362125"/>
    </source>
</evidence>
<dbReference type="InterPro" id="IPR009075">
    <property type="entry name" value="AcylCo_DH/oxidase_C"/>
</dbReference>
<dbReference type="Pfam" id="PF00441">
    <property type="entry name" value="Acyl-CoA_dh_1"/>
    <property type="match status" value="1"/>
</dbReference>
<organism evidence="9 11">
    <name type="scientific">Budvicia aquatica</name>
    <dbReference type="NCBI Taxonomy" id="82979"/>
    <lineage>
        <taxon>Bacteria</taxon>
        <taxon>Pseudomonadati</taxon>
        <taxon>Pseudomonadota</taxon>
        <taxon>Gammaproteobacteria</taxon>
        <taxon>Enterobacterales</taxon>
        <taxon>Budviciaceae</taxon>
        <taxon>Budvicia</taxon>
    </lineage>
</organism>
<evidence type="ECO:0000313" key="11">
    <source>
        <dbReference type="Proteomes" id="UP000224974"/>
    </source>
</evidence>
<dbReference type="EMBL" id="PDDX01000001">
    <property type="protein sequence ID" value="PHI29827.1"/>
    <property type="molecule type" value="Genomic_DNA"/>
</dbReference>
<protein>
    <submittedName>
        <fullName evidence="9 10">Acyl-CoA dehydrogenase</fullName>
        <ecNumber evidence="10">1.3.8.1</ecNumber>
    </submittedName>
</protein>
<accession>A0A2C6DKU7</accession>
<evidence type="ECO:0000256" key="2">
    <source>
        <dbReference type="ARBA" id="ARBA00009347"/>
    </source>
</evidence>
<dbReference type="EC" id="1.3.8.1" evidence="10"/>
<dbReference type="STRING" id="1111728.GCA_000427805_01870"/>
<dbReference type="EMBL" id="CAADJA010000002">
    <property type="protein sequence ID" value="VFS48402.1"/>
    <property type="molecule type" value="Genomic_DNA"/>
</dbReference>
<dbReference type="Proteomes" id="UP000373449">
    <property type="component" value="Unassembled WGS sequence"/>
</dbReference>
<dbReference type="Gene3D" id="2.40.110.10">
    <property type="entry name" value="Butyryl-CoA Dehydrogenase, subunit A, domain 2"/>
    <property type="match status" value="1"/>
</dbReference>
<sequence>MARSLVRLSDKELQALKLKTRRVVETELEALSPEMEVTNVFPEKLWDICRENDLYRLSLPVEYGGMGLCCEQYFQVLEEICRGPGGIRMYLHNVNGLDWHILHDHGNEEMKAKWLPLMATEEYFITFSLTEAGCGSGADIQTKAEKKDGKYILNGRKTLISFTDIADAFYVIAVTDETKRKKGGISAFIIEADRPGIRVEPMPHMMGCKGAGHGHVVMENCEIPEANLLGTEGYGLEIFMDALAISRASIGVSCLGMSQRFLELAIARAKDRVTFGKTLASRQAIQQTIADMGTQIYALRSMLLDCAKQFDRGEDIEMKSSMCKLHGIDTVRAVSDACLEIFGGIGYFEDNPYGPVERMYRDARALWLEEGPRTVQRLTAARPLIKNGGFIE</sequence>
<dbReference type="InterPro" id="IPR009100">
    <property type="entry name" value="AcylCoA_DH/oxidase_NM_dom_sf"/>
</dbReference>
<comment type="cofactor">
    <cofactor evidence="1 5">
        <name>FAD</name>
        <dbReference type="ChEBI" id="CHEBI:57692"/>
    </cofactor>
</comment>
<reference evidence="10 12" key="3">
    <citation type="submission" date="2019-03" db="EMBL/GenBank/DDBJ databases">
        <authorList>
            <consortium name="Pathogen Informatics"/>
        </authorList>
    </citation>
    <scope>NUCLEOTIDE SEQUENCE [LARGE SCALE GENOMIC DNA]</scope>
    <source>
        <strain evidence="10 12">NCTC12282</strain>
    </source>
</reference>
<keyword evidence="11" id="KW-1185">Reference proteome</keyword>
<dbReference type="InterPro" id="IPR013786">
    <property type="entry name" value="AcylCoA_DH/ox_N"/>
</dbReference>
<dbReference type="AlphaFoldDB" id="A0A2C6DKU7"/>
<dbReference type="PANTHER" id="PTHR43884:SF40">
    <property type="entry name" value="ACYL-COA DEHYDROGENASE"/>
    <property type="match status" value="1"/>
</dbReference>
<dbReference type="GO" id="GO:0050660">
    <property type="term" value="F:flavin adenine dinucleotide binding"/>
    <property type="evidence" value="ECO:0007669"/>
    <property type="project" value="InterPro"/>
</dbReference>
<feature type="domain" description="Acyl-CoA dehydrogenase/oxidase N-terminal" evidence="8">
    <location>
        <begin position="11"/>
        <end position="122"/>
    </location>
</feature>
<comment type="similarity">
    <text evidence="2 5">Belongs to the acyl-CoA dehydrogenase family.</text>
</comment>
<dbReference type="PANTHER" id="PTHR43884">
    <property type="entry name" value="ACYL-COA DEHYDROGENASE"/>
    <property type="match status" value="1"/>
</dbReference>
<feature type="domain" description="Acyl-CoA oxidase/dehydrogenase middle" evidence="7">
    <location>
        <begin position="127"/>
        <end position="221"/>
    </location>
</feature>
<reference evidence="11" key="1">
    <citation type="submission" date="2017-09" db="EMBL/GenBank/DDBJ databases">
        <title>FDA dAtabase for Regulatory Grade micrObial Sequences (FDA-ARGOS): Supporting development and validation of Infectious Disease Dx tests.</title>
        <authorList>
            <person name="Minogue T."/>
            <person name="Wolcott M."/>
            <person name="Wasieloski L."/>
            <person name="Aguilar W."/>
            <person name="Moore D."/>
            <person name="Tallon L."/>
            <person name="Sadzewicz L."/>
            <person name="Ott S."/>
            <person name="Zhao X."/>
            <person name="Nagaraj S."/>
            <person name="Vavikolanu K."/>
            <person name="Aluvathingal J."/>
            <person name="Nadendla S."/>
            <person name="Sichtig H."/>
        </authorList>
    </citation>
    <scope>NUCLEOTIDE SEQUENCE [LARGE SCALE GENOMIC DNA]</scope>
    <source>
        <strain evidence="11">FDAARGOS_387</strain>
    </source>
</reference>
<dbReference type="Pfam" id="PF02770">
    <property type="entry name" value="Acyl-CoA_dh_M"/>
    <property type="match status" value="1"/>
</dbReference>
<dbReference type="SUPFAM" id="SSF56645">
    <property type="entry name" value="Acyl-CoA dehydrogenase NM domain-like"/>
    <property type="match status" value="1"/>
</dbReference>
<dbReference type="CDD" id="cd00567">
    <property type="entry name" value="ACAD"/>
    <property type="match status" value="1"/>
</dbReference>
<dbReference type="GO" id="GO:0016937">
    <property type="term" value="F:short-chain fatty acyl-CoA dehydrogenase activity"/>
    <property type="evidence" value="ECO:0007669"/>
    <property type="project" value="UniProtKB-EC"/>
</dbReference>
<dbReference type="OrthoDB" id="9769473at2"/>
<evidence type="ECO:0000259" key="7">
    <source>
        <dbReference type="Pfam" id="PF02770"/>
    </source>
</evidence>
<evidence type="ECO:0000256" key="1">
    <source>
        <dbReference type="ARBA" id="ARBA00001974"/>
    </source>
</evidence>
<evidence type="ECO:0000259" key="6">
    <source>
        <dbReference type="Pfam" id="PF00441"/>
    </source>
</evidence>
<evidence type="ECO:0000256" key="3">
    <source>
        <dbReference type="ARBA" id="ARBA00022630"/>
    </source>
</evidence>
<dbReference type="InterPro" id="IPR006091">
    <property type="entry name" value="Acyl-CoA_Oxase/DH_mid-dom"/>
</dbReference>
<dbReference type="RefSeq" id="WP_029096570.1">
    <property type="nucleotide sequence ID" value="NZ_CAADJA010000002.1"/>
</dbReference>
<keyword evidence="4 5" id="KW-0274">FAD</keyword>
<dbReference type="Proteomes" id="UP000224974">
    <property type="component" value="Unassembled WGS sequence"/>
</dbReference>
<evidence type="ECO:0000256" key="4">
    <source>
        <dbReference type="ARBA" id="ARBA00022827"/>
    </source>
</evidence>